<organism evidence="1">
    <name type="scientific">marine metagenome</name>
    <dbReference type="NCBI Taxonomy" id="408172"/>
    <lineage>
        <taxon>unclassified sequences</taxon>
        <taxon>metagenomes</taxon>
        <taxon>ecological metagenomes</taxon>
    </lineage>
</organism>
<gene>
    <name evidence="1" type="ORF">METZ01_LOCUS422274</name>
</gene>
<proteinExistence type="predicted"/>
<accession>A0A382XF25</accession>
<dbReference type="AlphaFoldDB" id="A0A382XF25"/>
<sequence length="145" mass="16561">MTQRFQGWVPPAPVSEQVRETAILEIGYEKFCGGNDTLITNAYFDHYLYPHALPERISVILTEPFKGISAEICVGRVSRIKEENELYLKWTKLPEKPCSFDQRPESVFLPPDGSNRAIRLTVKMRGDILPTSGKILFFIKTRTIS</sequence>
<dbReference type="EMBL" id="UINC01167104">
    <property type="protein sequence ID" value="SVD69420.1"/>
    <property type="molecule type" value="Genomic_DNA"/>
</dbReference>
<evidence type="ECO:0000313" key="1">
    <source>
        <dbReference type="EMBL" id="SVD69420.1"/>
    </source>
</evidence>
<protein>
    <submittedName>
        <fullName evidence="1">Uncharacterized protein</fullName>
    </submittedName>
</protein>
<reference evidence="1" key="1">
    <citation type="submission" date="2018-05" db="EMBL/GenBank/DDBJ databases">
        <authorList>
            <person name="Lanie J.A."/>
            <person name="Ng W.-L."/>
            <person name="Kazmierczak K.M."/>
            <person name="Andrzejewski T.M."/>
            <person name="Davidsen T.M."/>
            <person name="Wayne K.J."/>
            <person name="Tettelin H."/>
            <person name="Glass J.I."/>
            <person name="Rusch D."/>
            <person name="Podicherti R."/>
            <person name="Tsui H.-C.T."/>
            <person name="Winkler M.E."/>
        </authorList>
    </citation>
    <scope>NUCLEOTIDE SEQUENCE</scope>
</reference>
<name>A0A382XF25_9ZZZZ</name>